<dbReference type="AlphaFoldDB" id="A0A840S590"/>
<dbReference type="Gene3D" id="3.40.50.2000">
    <property type="entry name" value="Glycogen Phosphorylase B"/>
    <property type="match status" value="2"/>
</dbReference>
<gene>
    <name evidence="2" type="ORF">HNQ51_001277</name>
</gene>
<evidence type="ECO:0000259" key="1">
    <source>
        <dbReference type="Pfam" id="PF13439"/>
    </source>
</evidence>
<dbReference type="RefSeq" id="WP_246071405.1">
    <property type="nucleotide sequence ID" value="NZ_CP040709.1"/>
</dbReference>
<name>A0A840S590_9BURK</name>
<dbReference type="NCBIfam" id="TIGR03088">
    <property type="entry name" value="stp2"/>
    <property type="match status" value="1"/>
</dbReference>
<dbReference type="Proteomes" id="UP000554837">
    <property type="component" value="Unassembled WGS sequence"/>
</dbReference>
<dbReference type="PANTHER" id="PTHR45947">
    <property type="entry name" value="SULFOQUINOVOSYL TRANSFERASE SQD2"/>
    <property type="match status" value="1"/>
</dbReference>
<dbReference type="Pfam" id="PF13439">
    <property type="entry name" value="Glyco_transf_4"/>
    <property type="match status" value="1"/>
</dbReference>
<organism evidence="2 3">
    <name type="scientific">Inhella inkyongensis</name>
    <dbReference type="NCBI Taxonomy" id="392593"/>
    <lineage>
        <taxon>Bacteria</taxon>
        <taxon>Pseudomonadati</taxon>
        <taxon>Pseudomonadota</taxon>
        <taxon>Betaproteobacteria</taxon>
        <taxon>Burkholderiales</taxon>
        <taxon>Sphaerotilaceae</taxon>
        <taxon>Inhella</taxon>
    </lineage>
</organism>
<keyword evidence="3" id="KW-1185">Reference proteome</keyword>
<keyword evidence="2" id="KW-0808">Transferase</keyword>
<dbReference type="InterPro" id="IPR028098">
    <property type="entry name" value="Glyco_trans_4-like_N"/>
</dbReference>
<dbReference type="EMBL" id="JACHHO010000001">
    <property type="protein sequence ID" value="MBB5203984.1"/>
    <property type="molecule type" value="Genomic_DNA"/>
</dbReference>
<sequence length="381" mass="41533">MNAPLILHVVYRFDTGGLENGVVNLINRLEGYRHAVLALDRCEPSFCARVQRTDTEFLALNKPPGQSLKVAPAFLSALRRLKPAVVHTRNLAALEMQLPAWWDGRAARVHGEHGRDADDLAGLSKRHQWMRRIYMPFVQRYVALSGELEGYLRDRVGVPAARIQRICNGVDTERFQPGSRRLALEGSPFNDPSLFVVGTVGRMQAVKAQTDLVEAFILALQRQPELRSRLRLALVGDGPLRAQCQQRLSAAGVADLAWLAGERRDVPAVMQGLDAFVLPSLAEGISNTILEAMASGLPVLATDVGGNAELVDAPRTGALVPAGQPLAMVDTLCTWATDPVAVQAMGRAARHRAEGRFSLKAMVGAYDALYRGLLGRSLLQD</sequence>
<dbReference type="GO" id="GO:0016757">
    <property type="term" value="F:glycosyltransferase activity"/>
    <property type="evidence" value="ECO:0007669"/>
    <property type="project" value="UniProtKB-ARBA"/>
</dbReference>
<feature type="domain" description="Glycosyltransferase subfamily 4-like N-terminal" evidence="1">
    <location>
        <begin position="16"/>
        <end position="174"/>
    </location>
</feature>
<proteinExistence type="predicted"/>
<dbReference type="PANTHER" id="PTHR45947:SF11">
    <property type="entry name" value="SLR1508 PROTEIN"/>
    <property type="match status" value="1"/>
</dbReference>
<reference evidence="2 3" key="1">
    <citation type="submission" date="2020-08" db="EMBL/GenBank/DDBJ databases">
        <title>Genomic Encyclopedia of Type Strains, Phase IV (KMG-IV): sequencing the most valuable type-strain genomes for metagenomic binning, comparative biology and taxonomic classification.</title>
        <authorList>
            <person name="Goeker M."/>
        </authorList>
    </citation>
    <scope>NUCLEOTIDE SEQUENCE [LARGE SCALE GENOMIC DNA]</scope>
    <source>
        <strain evidence="2 3">DSM 23958</strain>
    </source>
</reference>
<evidence type="ECO:0000313" key="2">
    <source>
        <dbReference type="EMBL" id="MBB5203984.1"/>
    </source>
</evidence>
<dbReference type="Pfam" id="PF13692">
    <property type="entry name" value="Glyco_trans_1_4"/>
    <property type="match status" value="1"/>
</dbReference>
<dbReference type="InterPro" id="IPR017522">
    <property type="entry name" value="Sugar_tfrase_PEP-CTERM_Stp2"/>
</dbReference>
<accession>A0A840S590</accession>
<comment type="caution">
    <text evidence="2">The sequence shown here is derived from an EMBL/GenBank/DDBJ whole genome shotgun (WGS) entry which is preliminary data.</text>
</comment>
<dbReference type="InterPro" id="IPR050194">
    <property type="entry name" value="Glycosyltransferase_grp1"/>
</dbReference>
<dbReference type="SUPFAM" id="SSF53756">
    <property type="entry name" value="UDP-Glycosyltransferase/glycogen phosphorylase"/>
    <property type="match status" value="1"/>
</dbReference>
<protein>
    <submittedName>
        <fullName evidence="2">Sugar transferase (PEP-CTERM/EpsH1 system associated)</fullName>
    </submittedName>
</protein>
<evidence type="ECO:0000313" key="3">
    <source>
        <dbReference type="Proteomes" id="UP000554837"/>
    </source>
</evidence>